<keyword evidence="4" id="KW-0808">Transferase</keyword>
<dbReference type="EMBL" id="SLWV01000007">
    <property type="protein sequence ID" value="TCO76946.1"/>
    <property type="molecule type" value="Genomic_DNA"/>
</dbReference>
<evidence type="ECO:0000313" key="9">
    <source>
        <dbReference type="EMBL" id="TCO76946.1"/>
    </source>
</evidence>
<evidence type="ECO:0000256" key="7">
    <source>
        <dbReference type="PROSITE-ProRule" id="PRU00423"/>
    </source>
</evidence>
<dbReference type="Pfam" id="PF02302">
    <property type="entry name" value="PTS_IIB"/>
    <property type="match status" value="1"/>
</dbReference>
<comment type="caution">
    <text evidence="9">The sequence shown here is derived from an EMBL/GenBank/DDBJ whole genome shotgun (WGS) entry which is preliminary data.</text>
</comment>
<protein>
    <submittedName>
        <fullName evidence="9">PTS system cellobiose-specific IIB component</fullName>
    </submittedName>
</protein>
<gene>
    <name evidence="9" type="ORF">EV214_107104</name>
</gene>
<evidence type="ECO:0000313" key="10">
    <source>
        <dbReference type="Proteomes" id="UP000294919"/>
    </source>
</evidence>
<dbReference type="Gene3D" id="3.40.50.2300">
    <property type="match status" value="1"/>
</dbReference>
<dbReference type="RefSeq" id="WP_132244273.1">
    <property type="nucleotide sequence ID" value="NZ_SLWV01000007.1"/>
</dbReference>
<dbReference type="PROSITE" id="PS51100">
    <property type="entry name" value="PTS_EIIB_TYPE_3"/>
    <property type="match status" value="1"/>
</dbReference>
<feature type="modified residue" description="Phosphocysteine; by EIIA" evidence="7">
    <location>
        <position position="7"/>
    </location>
</feature>
<evidence type="ECO:0000256" key="1">
    <source>
        <dbReference type="ARBA" id="ARBA00022448"/>
    </source>
</evidence>
<dbReference type="AlphaFoldDB" id="A0A4R2KZX6"/>
<dbReference type="NCBIfam" id="TIGR00853">
    <property type="entry name" value="pts-lac"/>
    <property type="match status" value="1"/>
</dbReference>
<evidence type="ECO:0000259" key="8">
    <source>
        <dbReference type="PROSITE" id="PS51100"/>
    </source>
</evidence>
<keyword evidence="1" id="KW-0813">Transport</keyword>
<dbReference type="Proteomes" id="UP000294919">
    <property type="component" value="Unassembled WGS sequence"/>
</dbReference>
<keyword evidence="5" id="KW-0598">Phosphotransferase system</keyword>
<evidence type="ECO:0000256" key="6">
    <source>
        <dbReference type="ARBA" id="ARBA00022777"/>
    </source>
</evidence>
<dbReference type="PANTHER" id="PTHR34581:SF2">
    <property type="entry name" value="PTS SYSTEM N,N'-DIACETYLCHITOBIOSE-SPECIFIC EIIB COMPONENT"/>
    <property type="match status" value="1"/>
</dbReference>
<dbReference type="GO" id="GO:0008982">
    <property type="term" value="F:protein-N(PI)-phosphohistidine-sugar phosphotransferase activity"/>
    <property type="evidence" value="ECO:0007669"/>
    <property type="project" value="InterPro"/>
</dbReference>
<dbReference type="InterPro" id="IPR013012">
    <property type="entry name" value="PTS_EIIB_3"/>
</dbReference>
<sequence>MNILLCCSAGMSTSLLVQKMKKEAKEMGMDAKIWAVAMSSVQQDIKSADVLLVGPQIRFKLAELKKLGEAYGIPVEMISPTDYGMMNGKKVIEFALRLKKSRC</sequence>
<dbReference type="InterPro" id="IPR051819">
    <property type="entry name" value="PTS_sugar-specific_EIIB"/>
</dbReference>
<proteinExistence type="predicted"/>
<evidence type="ECO:0000256" key="4">
    <source>
        <dbReference type="ARBA" id="ARBA00022679"/>
    </source>
</evidence>
<dbReference type="GO" id="GO:0016301">
    <property type="term" value="F:kinase activity"/>
    <property type="evidence" value="ECO:0007669"/>
    <property type="project" value="UniProtKB-KW"/>
</dbReference>
<reference evidence="9 10" key="1">
    <citation type="submission" date="2019-03" db="EMBL/GenBank/DDBJ databases">
        <title>Genomic Encyclopedia of Type Strains, Phase IV (KMG-IV): sequencing the most valuable type-strain genomes for metagenomic binning, comparative biology and taxonomic classification.</title>
        <authorList>
            <person name="Goeker M."/>
        </authorList>
    </citation>
    <scope>NUCLEOTIDE SEQUENCE [LARGE SCALE GENOMIC DNA]</scope>
    <source>
        <strain evidence="9 10">DSM 102940</strain>
    </source>
</reference>
<dbReference type="InterPro" id="IPR003501">
    <property type="entry name" value="PTS_EIIB_2/3"/>
</dbReference>
<accession>A0A4R2KZX6</accession>
<name>A0A4R2KZX6_9FIRM</name>
<dbReference type="InterPro" id="IPR036095">
    <property type="entry name" value="PTS_EIIB-like_sf"/>
</dbReference>
<evidence type="ECO:0000256" key="2">
    <source>
        <dbReference type="ARBA" id="ARBA00022553"/>
    </source>
</evidence>
<dbReference type="GO" id="GO:0009401">
    <property type="term" value="P:phosphoenolpyruvate-dependent sugar phosphotransferase system"/>
    <property type="evidence" value="ECO:0007669"/>
    <property type="project" value="UniProtKB-KW"/>
</dbReference>
<evidence type="ECO:0000256" key="5">
    <source>
        <dbReference type="ARBA" id="ARBA00022683"/>
    </source>
</evidence>
<dbReference type="CDD" id="cd05564">
    <property type="entry name" value="PTS_IIB_chitobiose_lichenan"/>
    <property type="match status" value="1"/>
</dbReference>
<dbReference type="PANTHER" id="PTHR34581">
    <property type="entry name" value="PTS SYSTEM N,N'-DIACETYLCHITOBIOSE-SPECIFIC EIIB COMPONENT"/>
    <property type="match status" value="1"/>
</dbReference>
<keyword evidence="6" id="KW-0418">Kinase</keyword>
<keyword evidence="3" id="KW-0762">Sugar transport</keyword>
<keyword evidence="10" id="KW-1185">Reference proteome</keyword>
<organism evidence="9 10">
    <name type="scientific">Marinisporobacter balticus</name>
    <dbReference type="NCBI Taxonomy" id="2018667"/>
    <lineage>
        <taxon>Bacteria</taxon>
        <taxon>Bacillati</taxon>
        <taxon>Bacillota</taxon>
        <taxon>Clostridia</taxon>
        <taxon>Peptostreptococcales</taxon>
        <taxon>Thermotaleaceae</taxon>
        <taxon>Marinisporobacter</taxon>
    </lineage>
</organism>
<keyword evidence="2" id="KW-0597">Phosphoprotein</keyword>
<dbReference type="SUPFAM" id="SSF52794">
    <property type="entry name" value="PTS system IIB component-like"/>
    <property type="match status" value="1"/>
</dbReference>
<evidence type="ECO:0000256" key="3">
    <source>
        <dbReference type="ARBA" id="ARBA00022597"/>
    </source>
</evidence>
<dbReference type="OrthoDB" id="9808134at2"/>
<feature type="domain" description="PTS EIIB type-3" evidence="8">
    <location>
        <begin position="1"/>
        <end position="103"/>
    </location>
</feature>